<dbReference type="SUPFAM" id="SSF52172">
    <property type="entry name" value="CheY-like"/>
    <property type="match status" value="1"/>
</dbReference>
<dbReference type="Pfam" id="PF07238">
    <property type="entry name" value="PilZ"/>
    <property type="match status" value="1"/>
</dbReference>
<dbReference type="InterPro" id="IPR001789">
    <property type="entry name" value="Sig_transdc_resp-reg_receiver"/>
</dbReference>
<dbReference type="PANTHER" id="PTHR44591:SF20">
    <property type="entry name" value="PROTEIN PILH"/>
    <property type="match status" value="1"/>
</dbReference>
<dbReference type="Gene3D" id="3.40.50.2300">
    <property type="match status" value="1"/>
</dbReference>
<dbReference type="Proteomes" id="UP000663651">
    <property type="component" value="Chromosome"/>
</dbReference>
<accession>A0ABX7Q4S4</accession>
<dbReference type="InterPro" id="IPR009875">
    <property type="entry name" value="PilZ_domain"/>
</dbReference>
<dbReference type="SUPFAM" id="SSF141371">
    <property type="entry name" value="PilZ domain-like"/>
    <property type="match status" value="1"/>
</dbReference>
<evidence type="ECO:0000259" key="3">
    <source>
        <dbReference type="PROSITE" id="PS50110"/>
    </source>
</evidence>
<protein>
    <submittedName>
        <fullName evidence="4">Response regulator</fullName>
    </submittedName>
</protein>
<keyword evidence="5" id="KW-1185">Reference proteome</keyword>
<proteinExistence type="predicted"/>
<evidence type="ECO:0000313" key="4">
    <source>
        <dbReference type="EMBL" id="QSV46451.1"/>
    </source>
</evidence>
<name>A0ABX7Q4S4_9BACT</name>
<feature type="domain" description="Response regulatory" evidence="3">
    <location>
        <begin position="5"/>
        <end position="121"/>
    </location>
</feature>
<dbReference type="InterPro" id="IPR011006">
    <property type="entry name" value="CheY-like_superfamily"/>
</dbReference>
<gene>
    <name evidence="4" type="ORF">JZM60_03995</name>
</gene>
<dbReference type="Gene3D" id="2.40.10.220">
    <property type="entry name" value="predicted glycosyltransferase like domains"/>
    <property type="match status" value="1"/>
</dbReference>
<evidence type="ECO:0000256" key="1">
    <source>
        <dbReference type="ARBA" id="ARBA00022553"/>
    </source>
</evidence>
<dbReference type="RefSeq" id="WP_207164232.1">
    <property type="nucleotide sequence ID" value="NZ_CP071382.1"/>
</dbReference>
<comment type="caution">
    <text evidence="2">Lacks conserved residue(s) required for the propagation of feature annotation.</text>
</comment>
<organism evidence="4 5">
    <name type="scientific">Geobacter benzoatilyticus</name>
    <dbReference type="NCBI Taxonomy" id="2815309"/>
    <lineage>
        <taxon>Bacteria</taxon>
        <taxon>Pseudomonadati</taxon>
        <taxon>Thermodesulfobacteriota</taxon>
        <taxon>Desulfuromonadia</taxon>
        <taxon>Geobacterales</taxon>
        <taxon>Geobacteraceae</taxon>
        <taxon>Geobacter</taxon>
    </lineage>
</organism>
<dbReference type="EMBL" id="CP071382">
    <property type="protein sequence ID" value="QSV46451.1"/>
    <property type="molecule type" value="Genomic_DNA"/>
</dbReference>
<keyword evidence="1" id="KW-0597">Phosphoprotein</keyword>
<dbReference type="PROSITE" id="PS50110">
    <property type="entry name" value="RESPONSE_REGULATORY"/>
    <property type="match status" value="1"/>
</dbReference>
<evidence type="ECO:0000313" key="5">
    <source>
        <dbReference type="Proteomes" id="UP000663651"/>
    </source>
</evidence>
<reference evidence="4 5" key="1">
    <citation type="submission" date="2021-03" db="EMBL/GenBank/DDBJ databases">
        <title>Geobacter metallireducens gen. nov. sp. nov., a microorganism capable of coupling the complete oxidation of organic compounds to the reduction of iron and other metals.</title>
        <authorList>
            <person name="Li Y."/>
        </authorList>
    </citation>
    <scope>NUCLEOTIDE SEQUENCE [LARGE SCALE GENOMIC DNA]</scope>
    <source>
        <strain evidence="4 5">Jerry-YX</strain>
    </source>
</reference>
<dbReference type="SMART" id="SM00448">
    <property type="entry name" value="REC"/>
    <property type="match status" value="1"/>
</dbReference>
<dbReference type="PANTHER" id="PTHR44591">
    <property type="entry name" value="STRESS RESPONSE REGULATOR PROTEIN 1"/>
    <property type="match status" value="1"/>
</dbReference>
<dbReference type="Pfam" id="PF00072">
    <property type="entry name" value="Response_reg"/>
    <property type="match status" value="1"/>
</dbReference>
<sequence>MKTPVILLVENEPFFLSLLKDFLKNSPVTVLTATDGKEALRIAREQKPNLIYMNLRLPDMDGMACCEQIKGDSDLRSIPVIMMVKEGKEHAPKPGLAAGCDGVITKPVDRREFLEAGRRFIPQVERRHPRVRCAALAVFNAGGSSFHGSIEDISFRGVYVVSRCNIEIEDRIRLGFFIPGSDLIETDARVAWVNQGHRRVKPVLPEGFGVEFLSIAPNAFDQVKRFIASTSPHQ</sequence>
<evidence type="ECO:0000256" key="2">
    <source>
        <dbReference type="PROSITE-ProRule" id="PRU00169"/>
    </source>
</evidence>
<dbReference type="InterPro" id="IPR050595">
    <property type="entry name" value="Bact_response_regulator"/>
</dbReference>